<dbReference type="STRING" id="23.BEL05_09885"/>
<accession>A0A1E5IPU3</accession>
<dbReference type="EMBL" id="BPEU01000033">
    <property type="protein sequence ID" value="GIU45584.1"/>
    <property type="molecule type" value="Genomic_DNA"/>
</dbReference>
<dbReference type="PANTHER" id="PTHR37816">
    <property type="entry name" value="YALI0E33011P"/>
    <property type="match status" value="1"/>
</dbReference>
<reference evidence="1 4" key="2">
    <citation type="submission" date="2021-05" db="EMBL/GenBank/DDBJ databases">
        <title>Molecular characterization for Shewanella algae harboring chromosomal blaOXA-55-like strains isolated from clinical and environment sample.</title>
        <authorList>
            <person name="Ohama Y."/>
            <person name="Aoki K."/>
            <person name="Harada S."/>
            <person name="Moriya K."/>
            <person name="Ishii Y."/>
            <person name="Tateda K."/>
        </authorList>
    </citation>
    <scope>NUCLEOTIDE SEQUENCE [LARGE SCALE GENOMIC DNA]</scope>
    <source>
        <strain evidence="1 4">MBTL60-118</strain>
    </source>
</reference>
<organism evidence="2 3">
    <name type="scientific">Shewanella colwelliana</name>
    <name type="common">Alteromonas colwelliana</name>
    <dbReference type="NCBI Taxonomy" id="23"/>
    <lineage>
        <taxon>Bacteria</taxon>
        <taxon>Pseudomonadati</taxon>
        <taxon>Pseudomonadota</taxon>
        <taxon>Gammaproteobacteria</taxon>
        <taxon>Alteromonadales</taxon>
        <taxon>Shewanellaceae</taxon>
        <taxon>Shewanella</taxon>
    </lineage>
</organism>
<keyword evidence="2" id="KW-0808">Transferase</keyword>
<evidence type="ECO:0000313" key="4">
    <source>
        <dbReference type="Proteomes" id="UP000773469"/>
    </source>
</evidence>
<reference evidence="2 3" key="1">
    <citation type="submission" date="2016-07" db="EMBL/GenBank/DDBJ databases">
        <title>Whole-genome of two Shewanella species isolated from a digestive organ of sea cucumber Apostichopus japonicus Selenka 1867.</title>
        <authorList>
            <person name="Hong H.-H."/>
            <person name="Choi H."/>
            <person name="Cheon S."/>
            <person name="Oh J.-S."/>
            <person name="Lee H.-G."/>
            <person name="Park C."/>
        </authorList>
    </citation>
    <scope>NUCLEOTIDE SEQUENCE [LARGE SCALE GENOMIC DNA]</scope>
    <source>
        <strain evidence="2 3">CSB03KR</strain>
    </source>
</reference>
<comment type="caution">
    <text evidence="2">The sequence shown here is derived from an EMBL/GenBank/DDBJ whole genome shotgun (WGS) entry which is preliminary data.</text>
</comment>
<dbReference type="InterPro" id="IPR027417">
    <property type="entry name" value="P-loop_NTPase"/>
</dbReference>
<evidence type="ECO:0000313" key="2">
    <source>
        <dbReference type="EMBL" id="OEG72584.1"/>
    </source>
</evidence>
<evidence type="ECO:0000313" key="1">
    <source>
        <dbReference type="EMBL" id="GIU45584.1"/>
    </source>
</evidence>
<dbReference type="OrthoDB" id="5296079at2"/>
<protein>
    <submittedName>
        <fullName evidence="2">Shikimate kinase</fullName>
    </submittedName>
    <submittedName>
        <fullName evidence="1">Topology modulation protein</fullName>
    </submittedName>
</protein>
<proteinExistence type="predicted"/>
<dbReference type="RefSeq" id="WP_069671760.1">
    <property type="nucleotide sequence ID" value="NZ_BPEU01000033.1"/>
</dbReference>
<dbReference type="Gene3D" id="3.40.50.300">
    <property type="entry name" value="P-loop containing nucleotide triphosphate hydrolases"/>
    <property type="match status" value="1"/>
</dbReference>
<dbReference type="PANTHER" id="PTHR37816:SF3">
    <property type="entry name" value="MODULATES DNA TOPOLOGY"/>
    <property type="match status" value="1"/>
</dbReference>
<dbReference type="AlphaFoldDB" id="A0A1E5IPU3"/>
<evidence type="ECO:0000313" key="3">
    <source>
        <dbReference type="Proteomes" id="UP000095230"/>
    </source>
</evidence>
<keyword evidence="4" id="KW-1185">Reference proteome</keyword>
<dbReference type="Proteomes" id="UP000095230">
    <property type="component" value="Unassembled WGS sequence"/>
</dbReference>
<dbReference type="SUPFAM" id="SSF52540">
    <property type="entry name" value="P-loop containing nucleoside triphosphate hydrolases"/>
    <property type="match status" value="1"/>
</dbReference>
<dbReference type="Pfam" id="PF13238">
    <property type="entry name" value="AAA_18"/>
    <property type="match status" value="1"/>
</dbReference>
<dbReference type="GO" id="GO:0016301">
    <property type="term" value="F:kinase activity"/>
    <property type="evidence" value="ECO:0007669"/>
    <property type="project" value="UniProtKB-KW"/>
</dbReference>
<dbReference type="EMBL" id="MCBT01000046">
    <property type="protein sequence ID" value="OEG72584.1"/>
    <property type="molecule type" value="Genomic_DNA"/>
</dbReference>
<keyword evidence="2" id="KW-0418">Kinase</keyword>
<dbReference type="InterPro" id="IPR052922">
    <property type="entry name" value="Cytidylate_Kinase-2"/>
</dbReference>
<dbReference type="Proteomes" id="UP000773469">
    <property type="component" value="Unassembled WGS sequence"/>
</dbReference>
<sequence length="162" mass="18763">MRKILVFGNSGSGKSTLAKRLCQTEALAHLDLDTLAWQATMPPQRQPIEQSQAAINHFTDSHENWVIEGCYSDLLQLLLDKATEIVFMDLPIEQCINNAKNRPWEPHKYASPADQDANLDMLIQWIRQYENRQDSFSRQAHRMLYHRFSGIKQLKDSNDSTY</sequence>
<name>A0A1E5IPU3_SHECO</name>
<gene>
    <name evidence="2" type="ORF">BEL05_09885</name>
    <name evidence="1" type="ORF">TUM3794_36230</name>
</gene>